<feature type="signal peptide" evidence="2">
    <location>
        <begin position="1"/>
        <end position="21"/>
    </location>
</feature>
<proteinExistence type="predicted"/>
<keyword evidence="1" id="KW-0472">Membrane</keyword>
<dbReference type="RefSeq" id="WP_204910190.1">
    <property type="nucleotide sequence ID" value="NZ_BAAAYR010000004.1"/>
</dbReference>
<reference evidence="4" key="1">
    <citation type="journal article" date="2019" name="Int. J. Syst. Evol. Microbiol.">
        <title>The Global Catalogue of Microorganisms (GCM) 10K type strain sequencing project: providing services to taxonomists for standard genome sequencing and annotation.</title>
        <authorList>
            <consortium name="The Broad Institute Genomics Platform"/>
            <consortium name="The Broad Institute Genome Sequencing Center for Infectious Disease"/>
            <person name="Wu L."/>
            <person name="Ma J."/>
        </authorList>
    </citation>
    <scope>NUCLEOTIDE SEQUENCE [LARGE SCALE GENOMIC DNA]</scope>
    <source>
        <strain evidence="4">JCM 16540</strain>
    </source>
</reference>
<dbReference type="EMBL" id="BAAAYR010000004">
    <property type="protein sequence ID" value="GAA3574907.1"/>
    <property type="molecule type" value="Genomic_DNA"/>
</dbReference>
<keyword evidence="1" id="KW-1133">Transmembrane helix</keyword>
<dbReference type="PANTHER" id="PTHR35007:SF4">
    <property type="entry name" value="CONSERVED TRANSMEMBRANE PROTEIN-RELATED"/>
    <property type="match status" value="1"/>
</dbReference>
<name>A0ABP6XZ65_9ACTN</name>
<evidence type="ECO:0000313" key="4">
    <source>
        <dbReference type="Proteomes" id="UP001500767"/>
    </source>
</evidence>
<keyword evidence="1" id="KW-0812">Transmembrane</keyword>
<keyword evidence="2" id="KW-0732">Signal</keyword>
<evidence type="ECO:0000313" key="3">
    <source>
        <dbReference type="EMBL" id="GAA3574907.1"/>
    </source>
</evidence>
<sequence length="276" mass="27158">MSAGLAAALAVLLAAVTAALAVPRPPAAVSRVRLRAGPAGDRVPVRRRTGGLLALAGAVGTVGLGTVVGGAKGAVLGAALVVAGGTVLRILVLHARDRAARRAQSDVARACGVLASYVRVGQVPSDALVLVADDCPVLAEAAAVQQIGGDVPDALRARAVEPGHGGLLDLARAWQVSSSTGAPMAPALEEVASGLASDESLRAVVSAELAAPRSTGKVMAVLPLVGVGLGYLLGGRPLQWLVAGPVGWACLLLGLLLAAAGVLWIERLAGDAAAGG</sequence>
<evidence type="ECO:0000256" key="2">
    <source>
        <dbReference type="SAM" id="SignalP"/>
    </source>
</evidence>
<feature type="transmembrane region" description="Helical" evidence="1">
    <location>
        <begin position="74"/>
        <end position="92"/>
    </location>
</feature>
<dbReference type="PANTHER" id="PTHR35007">
    <property type="entry name" value="INTEGRAL MEMBRANE PROTEIN-RELATED"/>
    <property type="match status" value="1"/>
</dbReference>
<evidence type="ECO:0000256" key="1">
    <source>
        <dbReference type="SAM" id="Phobius"/>
    </source>
</evidence>
<evidence type="ECO:0008006" key="5">
    <source>
        <dbReference type="Google" id="ProtNLM"/>
    </source>
</evidence>
<accession>A0ABP6XZ65</accession>
<comment type="caution">
    <text evidence="3">The sequence shown here is derived from an EMBL/GenBank/DDBJ whole genome shotgun (WGS) entry which is preliminary data.</text>
</comment>
<feature type="transmembrane region" description="Helical" evidence="1">
    <location>
        <begin position="246"/>
        <end position="265"/>
    </location>
</feature>
<feature type="chain" id="PRO_5046375417" description="Tight adherence protein B" evidence="2">
    <location>
        <begin position="22"/>
        <end position="276"/>
    </location>
</feature>
<keyword evidence="4" id="KW-1185">Reference proteome</keyword>
<organism evidence="3 4">
    <name type="scientific">Microlunatus spumicola</name>
    <dbReference type="NCBI Taxonomy" id="81499"/>
    <lineage>
        <taxon>Bacteria</taxon>
        <taxon>Bacillati</taxon>
        <taxon>Actinomycetota</taxon>
        <taxon>Actinomycetes</taxon>
        <taxon>Propionibacteriales</taxon>
        <taxon>Propionibacteriaceae</taxon>
        <taxon>Microlunatus</taxon>
    </lineage>
</organism>
<dbReference type="Proteomes" id="UP001500767">
    <property type="component" value="Unassembled WGS sequence"/>
</dbReference>
<feature type="transmembrane region" description="Helical" evidence="1">
    <location>
        <begin position="218"/>
        <end position="234"/>
    </location>
</feature>
<protein>
    <recommendedName>
        <fullName evidence="5">Tight adherence protein B</fullName>
    </recommendedName>
</protein>
<gene>
    <name evidence="3" type="ORF">GCM10022197_34960</name>
</gene>